<dbReference type="AlphaFoldDB" id="A0A369QL58"/>
<keyword evidence="2 4" id="KW-0472">Membrane</keyword>
<dbReference type="Pfam" id="PF13488">
    <property type="entry name" value="Gly-zipper_Omp"/>
    <property type="match status" value="1"/>
</dbReference>
<dbReference type="InterPro" id="IPR050330">
    <property type="entry name" value="Bact_OuterMem_StrucFunc"/>
</dbReference>
<dbReference type="Proteomes" id="UP000253919">
    <property type="component" value="Unassembled WGS sequence"/>
</dbReference>
<dbReference type="EMBL" id="QASA01000001">
    <property type="protein sequence ID" value="RDC65112.1"/>
    <property type="molecule type" value="Genomic_DNA"/>
</dbReference>
<evidence type="ECO:0000256" key="6">
    <source>
        <dbReference type="SAM" id="SignalP"/>
    </source>
</evidence>
<dbReference type="CDD" id="cd07185">
    <property type="entry name" value="OmpA_C-like"/>
    <property type="match status" value="1"/>
</dbReference>
<gene>
    <name evidence="8" type="ORF">AHMF7616_03736</name>
</gene>
<dbReference type="InterPro" id="IPR036737">
    <property type="entry name" value="OmpA-like_sf"/>
</dbReference>
<evidence type="ECO:0000256" key="1">
    <source>
        <dbReference type="ARBA" id="ARBA00004442"/>
    </source>
</evidence>
<accession>A0A369QL58</accession>
<dbReference type="PANTHER" id="PTHR30329">
    <property type="entry name" value="STATOR ELEMENT OF FLAGELLAR MOTOR COMPLEX"/>
    <property type="match status" value="1"/>
</dbReference>
<name>A0A369QL58_9BACT</name>
<dbReference type="InterPro" id="IPR039567">
    <property type="entry name" value="Gly-zipper"/>
</dbReference>
<feature type="domain" description="OmpA-like" evidence="7">
    <location>
        <begin position="118"/>
        <end position="236"/>
    </location>
</feature>
<dbReference type="Gene3D" id="3.30.1330.60">
    <property type="entry name" value="OmpA-like domain"/>
    <property type="match status" value="1"/>
</dbReference>
<sequence>MKISKLFLSVFLSFLVLFSACKTAQTSRDTGAPDGGGTSRTSGQPNRKMNKTAKGGIIGAGAGAVVGGVIGRITGNTAAGAIIGAAVGGSTGAVIGRRMDKQAEELRRDMENAKIERVGEGIKITFNSGILFATNSAELQPTSKTDIESLAATLKKYGDTNVIVQGHTDNTGSDAINQPLSERRAQAVSDYITSLGVEASRLTAQGFGSSQPVAENTTAAGKQANRRVEVAIFANEKLKKAAERGDIK</sequence>
<dbReference type="SUPFAM" id="SSF103088">
    <property type="entry name" value="OmpA-like"/>
    <property type="match status" value="1"/>
</dbReference>
<dbReference type="PROSITE" id="PS01068">
    <property type="entry name" value="OMPA_1"/>
    <property type="match status" value="1"/>
</dbReference>
<feature type="chain" id="PRO_5016670336" evidence="6">
    <location>
        <begin position="25"/>
        <end position="248"/>
    </location>
</feature>
<organism evidence="8 9">
    <name type="scientific">Adhaeribacter pallidiroseus</name>
    <dbReference type="NCBI Taxonomy" id="2072847"/>
    <lineage>
        <taxon>Bacteria</taxon>
        <taxon>Pseudomonadati</taxon>
        <taxon>Bacteroidota</taxon>
        <taxon>Cytophagia</taxon>
        <taxon>Cytophagales</taxon>
        <taxon>Hymenobacteraceae</taxon>
        <taxon>Adhaeribacter</taxon>
    </lineage>
</organism>
<evidence type="ECO:0000259" key="7">
    <source>
        <dbReference type="PROSITE" id="PS51123"/>
    </source>
</evidence>
<dbReference type="Pfam" id="PF00691">
    <property type="entry name" value="OmpA"/>
    <property type="match status" value="1"/>
</dbReference>
<keyword evidence="3" id="KW-0998">Cell outer membrane</keyword>
<evidence type="ECO:0000313" key="9">
    <source>
        <dbReference type="Proteomes" id="UP000253919"/>
    </source>
</evidence>
<evidence type="ECO:0000256" key="3">
    <source>
        <dbReference type="ARBA" id="ARBA00023237"/>
    </source>
</evidence>
<feature type="signal peptide" evidence="6">
    <location>
        <begin position="1"/>
        <end position="24"/>
    </location>
</feature>
<reference evidence="8 9" key="1">
    <citation type="submission" date="2018-04" db="EMBL/GenBank/DDBJ databases">
        <title>Adhaeribacter sp. HMF7616 genome sequencing and assembly.</title>
        <authorList>
            <person name="Kang H."/>
            <person name="Kang J."/>
            <person name="Cha I."/>
            <person name="Kim H."/>
            <person name="Joh K."/>
        </authorList>
    </citation>
    <scope>NUCLEOTIDE SEQUENCE [LARGE SCALE GENOMIC DNA]</scope>
    <source>
        <strain evidence="8 9">HMF7616</strain>
    </source>
</reference>
<evidence type="ECO:0000313" key="8">
    <source>
        <dbReference type="EMBL" id="RDC65112.1"/>
    </source>
</evidence>
<dbReference type="PROSITE" id="PS51123">
    <property type="entry name" value="OMPA_2"/>
    <property type="match status" value="1"/>
</dbReference>
<evidence type="ECO:0000256" key="2">
    <source>
        <dbReference type="ARBA" id="ARBA00023136"/>
    </source>
</evidence>
<keyword evidence="9" id="KW-1185">Reference proteome</keyword>
<dbReference type="RefSeq" id="WP_115374178.1">
    <property type="nucleotide sequence ID" value="NZ_QASA01000001.1"/>
</dbReference>
<dbReference type="InterPro" id="IPR006665">
    <property type="entry name" value="OmpA-like"/>
</dbReference>
<evidence type="ECO:0000256" key="4">
    <source>
        <dbReference type="PROSITE-ProRule" id="PRU00473"/>
    </source>
</evidence>
<keyword evidence="6" id="KW-0732">Signal</keyword>
<dbReference type="PRINTS" id="PR01023">
    <property type="entry name" value="NAFLGMOTY"/>
</dbReference>
<comment type="subcellular location">
    <subcellularLocation>
        <location evidence="1">Cell outer membrane</location>
    </subcellularLocation>
</comment>
<evidence type="ECO:0000256" key="5">
    <source>
        <dbReference type="SAM" id="MobiDB-lite"/>
    </source>
</evidence>
<dbReference type="PROSITE" id="PS51257">
    <property type="entry name" value="PROKAR_LIPOPROTEIN"/>
    <property type="match status" value="1"/>
</dbReference>
<dbReference type="PRINTS" id="PR01021">
    <property type="entry name" value="OMPADOMAIN"/>
</dbReference>
<dbReference type="PANTHER" id="PTHR30329:SF21">
    <property type="entry name" value="LIPOPROTEIN YIAD-RELATED"/>
    <property type="match status" value="1"/>
</dbReference>
<proteinExistence type="predicted"/>
<dbReference type="InterPro" id="IPR006690">
    <property type="entry name" value="OMPA-like_CS"/>
</dbReference>
<comment type="caution">
    <text evidence="8">The sequence shown here is derived from an EMBL/GenBank/DDBJ whole genome shotgun (WGS) entry which is preliminary data.</text>
</comment>
<dbReference type="GO" id="GO:0009279">
    <property type="term" value="C:cell outer membrane"/>
    <property type="evidence" value="ECO:0007669"/>
    <property type="project" value="UniProtKB-SubCell"/>
</dbReference>
<dbReference type="InterPro" id="IPR006664">
    <property type="entry name" value="OMP_bac"/>
</dbReference>
<dbReference type="OrthoDB" id="9782229at2"/>
<protein>
    <submittedName>
        <fullName evidence="8">Peptidoglycan-binding protein ArfA</fullName>
    </submittedName>
</protein>
<feature type="region of interest" description="Disordered" evidence="5">
    <location>
        <begin position="26"/>
        <end position="53"/>
    </location>
</feature>